<dbReference type="STRING" id="169679.CSACC_10720"/>
<organism evidence="2 3">
    <name type="scientific">Clostridium saccharobutylicum</name>
    <dbReference type="NCBI Taxonomy" id="169679"/>
    <lineage>
        <taxon>Bacteria</taxon>
        <taxon>Bacillati</taxon>
        <taxon>Bacillota</taxon>
        <taxon>Clostridia</taxon>
        <taxon>Eubacteriales</taxon>
        <taxon>Clostridiaceae</taxon>
        <taxon>Clostridium</taxon>
    </lineage>
</organism>
<dbReference type="RefSeq" id="WP_077867105.1">
    <property type="nucleotide sequence ID" value="NZ_LZYZ01000009.1"/>
</dbReference>
<keyword evidence="1" id="KW-0472">Membrane</keyword>
<evidence type="ECO:0000313" key="2">
    <source>
        <dbReference type="EMBL" id="OOM06685.1"/>
    </source>
</evidence>
<name>A0A1S8MR80_CLOSA</name>
<sequence>MKNILKNYVFRKILPGCLMVIIVVMGLIKVDVINTNALSPLGNTNENYKIVSEEFGEDFSNFIKDNSFLKIYKEDGDDILIRLGNSDFRITNQSNFLKKIQGVFNNISHGINGAKETIDKIL</sequence>
<dbReference type="Proteomes" id="UP000191154">
    <property type="component" value="Unassembled WGS sequence"/>
</dbReference>
<evidence type="ECO:0000256" key="1">
    <source>
        <dbReference type="SAM" id="Phobius"/>
    </source>
</evidence>
<gene>
    <name evidence="2" type="ORF">CLOSAC_41130</name>
</gene>
<comment type="caution">
    <text evidence="2">The sequence shown here is derived from an EMBL/GenBank/DDBJ whole genome shotgun (WGS) entry which is preliminary data.</text>
</comment>
<reference evidence="2 3" key="1">
    <citation type="submission" date="2016-05" db="EMBL/GenBank/DDBJ databases">
        <title>Microbial solvent formation.</title>
        <authorList>
            <person name="Poehlein A."/>
            <person name="Montoya Solano J.D."/>
            <person name="Flitsch S."/>
            <person name="Krabben P."/>
            <person name="Duerre P."/>
            <person name="Daniel R."/>
        </authorList>
    </citation>
    <scope>NUCLEOTIDE SEQUENCE [LARGE SCALE GENOMIC DNA]</scope>
    <source>
        <strain evidence="2 3">L1-8</strain>
    </source>
</reference>
<protein>
    <submittedName>
        <fullName evidence="2">Uncharacterized protein</fullName>
    </submittedName>
</protein>
<accession>A0A1S8MR80</accession>
<keyword evidence="1" id="KW-0812">Transmembrane</keyword>
<proteinExistence type="predicted"/>
<dbReference type="EMBL" id="LZYZ01000009">
    <property type="protein sequence ID" value="OOM06685.1"/>
    <property type="molecule type" value="Genomic_DNA"/>
</dbReference>
<dbReference type="AlphaFoldDB" id="A0A1S8MR80"/>
<keyword evidence="1" id="KW-1133">Transmembrane helix</keyword>
<feature type="transmembrane region" description="Helical" evidence="1">
    <location>
        <begin position="12"/>
        <end position="30"/>
    </location>
</feature>
<evidence type="ECO:0000313" key="3">
    <source>
        <dbReference type="Proteomes" id="UP000191154"/>
    </source>
</evidence>